<keyword evidence="2" id="KW-1185">Reference proteome</keyword>
<evidence type="ECO:0000313" key="2">
    <source>
        <dbReference type="Proteomes" id="UP000324222"/>
    </source>
</evidence>
<dbReference type="Gene3D" id="3.40.50.720">
    <property type="entry name" value="NAD(P)-binding Rossmann-like Domain"/>
    <property type="match status" value="1"/>
</dbReference>
<protein>
    <submittedName>
        <fullName evidence="1">Sorbitol dehydrogenase</fullName>
    </submittedName>
</protein>
<dbReference type="SUPFAM" id="SSF51735">
    <property type="entry name" value="NAD(P)-binding Rossmann-fold domains"/>
    <property type="match status" value="1"/>
</dbReference>
<dbReference type="InterPro" id="IPR036291">
    <property type="entry name" value="NAD(P)-bd_dom_sf"/>
</dbReference>
<dbReference type="Proteomes" id="UP000324222">
    <property type="component" value="Unassembled WGS sequence"/>
</dbReference>
<accession>A0A5B7IQ01</accession>
<evidence type="ECO:0000313" key="1">
    <source>
        <dbReference type="EMBL" id="MPC84575.1"/>
    </source>
</evidence>
<proteinExistence type="predicted"/>
<organism evidence="1 2">
    <name type="scientific">Portunus trituberculatus</name>
    <name type="common">Swimming crab</name>
    <name type="synonym">Neptunus trituberculatus</name>
    <dbReference type="NCBI Taxonomy" id="210409"/>
    <lineage>
        <taxon>Eukaryota</taxon>
        <taxon>Metazoa</taxon>
        <taxon>Ecdysozoa</taxon>
        <taxon>Arthropoda</taxon>
        <taxon>Crustacea</taxon>
        <taxon>Multicrustacea</taxon>
        <taxon>Malacostraca</taxon>
        <taxon>Eumalacostraca</taxon>
        <taxon>Eucarida</taxon>
        <taxon>Decapoda</taxon>
        <taxon>Pleocyemata</taxon>
        <taxon>Brachyura</taxon>
        <taxon>Eubrachyura</taxon>
        <taxon>Portunoidea</taxon>
        <taxon>Portunidae</taxon>
        <taxon>Portuninae</taxon>
        <taxon>Portunus</taxon>
    </lineage>
</organism>
<dbReference type="EMBL" id="VSRR010065797">
    <property type="protein sequence ID" value="MPC84575.1"/>
    <property type="molecule type" value="Genomic_DNA"/>
</dbReference>
<comment type="caution">
    <text evidence="1">The sequence shown here is derived from an EMBL/GenBank/DDBJ whole genome shotgun (WGS) entry which is preliminary data.</text>
</comment>
<reference evidence="1 2" key="1">
    <citation type="submission" date="2019-05" db="EMBL/GenBank/DDBJ databases">
        <title>Another draft genome of Portunus trituberculatus and its Hox gene families provides insights of decapod evolution.</title>
        <authorList>
            <person name="Jeong J.-H."/>
            <person name="Song I."/>
            <person name="Kim S."/>
            <person name="Choi T."/>
            <person name="Kim D."/>
            <person name="Ryu S."/>
            <person name="Kim W."/>
        </authorList>
    </citation>
    <scope>NUCLEOTIDE SEQUENCE [LARGE SCALE GENOMIC DNA]</scope>
    <source>
        <tissue evidence="1">Muscle</tissue>
    </source>
</reference>
<sequence length="49" mass="5096">MGCSVLVLGAGPIGLVSLLTAKAMGASRVCVTGKCYILLALHFINYQEI</sequence>
<dbReference type="AlphaFoldDB" id="A0A5B7IQ01"/>
<gene>
    <name evidence="1" type="primary">SORD_3</name>
    <name evidence="1" type="ORF">E2C01_079317</name>
</gene>
<name>A0A5B7IQ01_PORTR</name>